<dbReference type="InterPro" id="IPR034603">
    <property type="entry name" value="Dipeptide_epimerase"/>
</dbReference>
<dbReference type="SFLD" id="SFLDS00001">
    <property type="entry name" value="Enolase"/>
    <property type="match status" value="1"/>
</dbReference>
<evidence type="ECO:0000256" key="6">
    <source>
        <dbReference type="PIRSR" id="PIRSR634603-3"/>
    </source>
</evidence>
<keyword evidence="3 6" id="KW-0460">Magnesium</keyword>
<dbReference type="InterPro" id="IPR013342">
    <property type="entry name" value="Mandelate_racemase_C"/>
</dbReference>
<dbReference type="PANTHER" id="PTHR48073:SF2">
    <property type="entry name" value="O-SUCCINYLBENZOATE SYNTHASE"/>
    <property type="match status" value="1"/>
</dbReference>
<reference evidence="9 10" key="1">
    <citation type="submission" date="2016-07" db="EMBL/GenBank/DDBJ databases">
        <title>Caryophanon tenue genome sequencing.</title>
        <authorList>
            <person name="Verma A."/>
            <person name="Pal Y."/>
            <person name="Krishnamurthi S."/>
        </authorList>
    </citation>
    <scope>NUCLEOTIDE SEQUENCE [LARGE SCALE GENOMIC DNA]</scope>
    <source>
        <strain evidence="9 10">DSM 14152</strain>
    </source>
</reference>
<proteinExistence type="inferred from homology"/>
<dbReference type="GO" id="GO:0000287">
    <property type="term" value="F:magnesium ion binding"/>
    <property type="evidence" value="ECO:0007669"/>
    <property type="project" value="UniProtKB-ARBA"/>
</dbReference>
<dbReference type="SUPFAM" id="SSF54826">
    <property type="entry name" value="Enolase N-terminal domain-like"/>
    <property type="match status" value="1"/>
</dbReference>
<dbReference type="Proteomes" id="UP000093199">
    <property type="component" value="Unassembled WGS sequence"/>
</dbReference>
<dbReference type="EC" id="5.1.1.-" evidence="7"/>
<dbReference type="GO" id="GO:0016855">
    <property type="term" value="F:racemase and epimerase activity, acting on amino acids and derivatives"/>
    <property type="evidence" value="ECO:0007669"/>
    <property type="project" value="UniProtKB-UniRule"/>
</dbReference>
<dbReference type="InterPro" id="IPR029065">
    <property type="entry name" value="Enolase_C-like"/>
</dbReference>
<dbReference type="CDD" id="cd03319">
    <property type="entry name" value="L-Ala-DL-Glu_epimerase"/>
    <property type="match status" value="1"/>
</dbReference>
<gene>
    <name evidence="9" type="ORF">A6M13_04830</name>
</gene>
<dbReference type="STRING" id="33978.A6M13_04830"/>
<evidence type="ECO:0000256" key="7">
    <source>
        <dbReference type="RuleBase" id="RU366006"/>
    </source>
</evidence>
<feature type="binding site" evidence="6">
    <location>
        <position position="191"/>
    </location>
    <ligand>
        <name>Mg(2+)</name>
        <dbReference type="ChEBI" id="CHEBI:18420"/>
    </ligand>
</feature>
<dbReference type="GO" id="GO:0006518">
    <property type="term" value="P:peptide metabolic process"/>
    <property type="evidence" value="ECO:0007669"/>
    <property type="project" value="UniProtKB-ARBA"/>
</dbReference>
<dbReference type="SFLD" id="SFLDG00180">
    <property type="entry name" value="muconate_cycloisomerase"/>
    <property type="match status" value="1"/>
</dbReference>
<evidence type="ECO:0000256" key="1">
    <source>
        <dbReference type="ARBA" id="ARBA00008031"/>
    </source>
</evidence>
<accession>A0A1C0Y861</accession>
<dbReference type="EMBL" id="MASJ01000038">
    <property type="protein sequence ID" value="OCS83352.1"/>
    <property type="molecule type" value="Genomic_DNA"/>
</dbReference>
<comment type="cofactor">
    <cofactor evidence="6 7">
        <name>Mg(2+)</name>
        <dbReference type="ChEBI" id="CHEBI:18420"/>
    </cofactor>
    <text evidence="6 7">Binds 1 Mg(2+) ion per subunit.</text>
</comment>
<feature type="active site" description="Proton acceptor; specific for (S)-substrate epimerization" evidence="5">
    <location>
        <position position="267"/>
    </location>
</feature>
<dbReference type="Pfam" id="PF02746">
    <property type="entry name" value="MR_MLE_N"/>
    <property type="match status" value="1"/>
</dbReference>
<feature type="binding site" evidence="6">
    <location>
        <position position="218"/>
    </location>
    <ligand>
        <name>Mg(2+)</name>
        <dbReference type="ChEBI" id="CHEBI:18420"/>
    </ligand>
</feature>
<dbReference type="RefSeq" id="WP_066547058.1">
    <property type="nucleotide sequence ID" value="NZ_MASJ01000038.1"/>
</dbReference>
<comment type="caution">
    <text evidence="9">The sequence shown here is derived from an EMBL/GenBank/DDBJ whole genome shotgun (WGS) entry which is preliminary data.</text>
</comment>
<dbReference type="SFLD" id="SFLDF00009">
    <property type="entry name" value="o-succinylbenzoate_synthase"/>
    <property type="match status" value="1"/>
</dbReference>
<evidence type="ECO:0000256" key="3">
    <source>
        <dbReference type="ARBA" id="ARBA00022842"/>
    </source>
</evidence>
<dbReference type="InterPro" id="IPR029017">
    <property type="entry name" value="Enolase-like_N"/>
</dbReference>
<keyword evidence="10" id="KW-1185">Reference proteome</keyword>
<dbReference type="Gene3D" id="3.30.390.10">
    <property type="entry name" value="Enolase-like, N-terminal domain"/>
    <property type="match status" value="1"/>
</dbReference>
<protein>
    <recommendedName>
        <fullName evidence="7">Dipeptide epimerase</fullName>
        <ecNumber evidence="7">5.1.1.-</ecNumber>
    </recommendedName>
</protein>
<sequence length="370" mass="40976">MKIKTVEIFKIELPLIEPFIVSYATYPNMPSIITKITTECGIVGWGEAVPDEHVTGETLESTYAILKHQLAPLVIGENPMAFERLHEMMDKAVYNVPAAKAAIDIACFDIVGKKLQVPAYQLTGGRYHHKFPITHVLSIAEPQQMAEEAARRVEMGYRSFKMKVGRDVASDVARIRAVRERVGHEIAIRVDVNQGWGNSANTLQAVRQLEMLQIDWLEQPVRADDIDAMVEIKTKTTIPLMIDEGLRGVREMREIIAKRAADKVNIKLMKCGGIYPAMKLAHMAEMAGIECQIGSMVESSVGSAAGFHVAFSNKAFTSVELTGPLKFSKDIGDLHYDVPFIQLTEKPGLGVEVDETILAELTNEQCVVAQ</sequence>
<dbReference type="Gene3D" id="3.20.20.120">
    <property type="entry name" value="Enolase-like C-terminal domain"/>
    <property type="match status" value="1"/>
</dbReference>
<dbReference type="SUPFAM" id="SSF51604">
    <property type="entry name" value="Enolase C-terminal domain-like"/>
    <property type="match status" value="1"/>
</dbReference>
<dbReference type="Pfam" id="PF13378">
    <property type="entry name" value="MR_MLE_C"/>
    <property type="match status" value="1"/>
</dbReference>
<dbReference type="FunFam" id="3.30.390.10:FF:000009">
    <property type="entry name" value="Hydrophobic dipeptide epimerase"/>
    <property type="match status" value="1"/>
</dbReference>
<evidence type="ECO:0000313" key="9">
    <source>
        <dbReference type="EMBL" id="OCS83352.1"/>
    </source>
</evidence>
<dbReference type="OrthoDB" id="9775391at2"/>
<feature type="binding site" evidence="6">
    <location>
        <position position="243"/>
    </location>
    <ligand>
        <name>Mg(2+)</name>
        <dbReference type="ChEBI" id="CHEBI:18420"/>
    </ligand>
</feature>
<dbReference type="InterPro" id="IPR013341">
    <property type="entry name" value="Mandelate_racemase_N_dom"/>
</dbReference>
<evidence type="ECO:0000256" key="2">
    <source>
        <dbReference type="ARBA" id="ARBA00022723"/>
    </source>
</evidence>
<keyword evidence="2 6" id="KW-0479">Metal-binding</keyword>
<evidence type="ECO:0000256" key="5">
    <source>
        <dbReference type="PIRSR" id="PIRSR634603-1"/>
    </source>
</evidence>
<dbReference type="SMART" id="SM00922">
    <property type="entry name" value="MR_MLE"/>
    <property type="match status" value="1"/>
</dbReference>
<dbReference type="PANTHER" id="PTHR48073">
    <property type="entry name" value="O-SUCCINYLBENZOATE SYNTHASE-RELATED"/>
    <property type="match status" value="1"/>
</dbReference>
<dbReference type="AlphaFoldDB" id="A0A1C0Y861"/>
<organism evidence="9 10">
    <name type="scientific">Caryophanon tenue</name>
    <dbReference type="NCBI Taxonomy" id="33978"/>
    <lineage>
        <taxon>Bacteria</taxon>
        <taxon>Bacillati</taxon>
        <taxon>Bacillota</taxon>
        <taxon>Bacilli</taxon>
        <taxon>Bacillales</taxon>
        <taxon>Caryophanaceae</taxon>
        <taxon>Caryophanon</taxon>
    </lineage>
</organism>
<dbReference type="InterPro" id="IPR036849">
    <property type="entry name" value="Enolase-like_C_sf"/>
</dbReference>
<evidence type="ECO:0000256" key="4">
    <source>
        <dbReference type="ARBA" id="ARBA00023235"/>
    </source>
</evidence>
<feature type="domain" description="Mandelate racemase/muconate lactonizing enzyme C-terminal" evidence="8">
    <location>
        <begin position="142"/>
        <end position="239"/>
    </location>
</feature>
<feature type="active site" description="Proton acceptor; specific for (R)-substrate epimerization" evidence="5">
    <location>
        <position position="163"/>
    </location>
</feature>
<comment type="similarity">
    <text evidence="1 7">Belongs to the mandelate racemase/muconate lactonizing enzyme family.</text>
</comment>
<evidence type="ECO:0000313" key="10">
    <source>
        <dbReference type="Proteomes" id="UP000093199"/>
    </source>
</evidence>
<name>A0A1C0Y861_9BACL</name>
<keyword evidence="4 7" id="KW-0413">Isomerase</keyword>
<evidence type="ECO:0000259" key="8">
    <source>
        <dbReference type="SMART" id="SM00922"/>
    </source>
</evidence>